<dbReference type="EMBL" id="WMIF01000009">
    <property type="protein sequence ID" value="MTH34661.1"/>
    <property type="molecule type" value="Genomic_DNA"/>
</dbReference>
<dbReference type="OrthoDB" id="9811332at2"/>
<keyword evidence="2" id="KW-1185">Reference proteome</keyword>
<accession>A0A844H613</accession>
<dbReference type="AlphaFoldDB" id="A0A844H613"/>
<dbReference type="InterPro" id="IPR029063">
    <property type="entry name" value="SAM-dependent_MTases_sf"/>
</dbReference>
<dbReference type="Proteomes" id="UP000442533">
    <property type="component" value="Unassembled WGS sequence"/>
</dbReference>
<evidence type="ECO:0000313" key="1">
    <source>
        <dbReference type="EMBL" id="MTH34661.1"/>
    </source>
</evidence>
<keyword evidence="1" id="KW-0489">Methyltransferase</keyword>
<sequence>MKTFVKRLFLRWSEARNRALLQSMAQMRDENAARVAALETRLDQMARSLGEGAAASSLQVAGEIAETRAELRSGLGTVLDEARGRNRQIDGYLPGRRYESFDVAFLARIRAGLSSADFFNTHLYALPVFDSDEALIRHCLVQLGTSIRLPLEFGVFSGRTISAIAEALGPDIAVYGFDSFEGLPETWRAEFQQGHFARTELPEVPASVHLIKGWFNQTLPGFRDTVMGQGQTNFIHMDCDLYSSTRTVLEVLEHHIAPDAIIVFDEFFNYPGWEQHEIRALTEFCDRTGRRYEFIGCVPLHQQVAIRFLPQV</sequence>
<gene>
    <name evidence="1" type="ORF">GL279_08620</name>
</gene>
<evidence type="ECO:0000313" key="2">
    <source>
        <dbReference type="Proteomes" id="UP000442533"/>
    </source>
</evidence>
<dbReference type="Gene3D" id="3.40.50.150">
    <property type="entry name" value="Vaccinia Virus protein VP39"/>
    <property type="match status" value="1"/>
</dbReference>
<dbReference type="GO" id="GO:0008168">
    <property type="term" value="F:methyltransferase activity"/>
    <property type="evidence" value="ECO:0007669"/>
    <property type="project" value="UniProtKB-KW"/>
</dbReference>
<dbReference type="Pfam" id="PF13578">
    <property type="entry name" value="Methyltransf_24"/>
    <property type="match status" value="1"/>
</dbReference>
<dbReference type="PANTHER" id="PTHR40036:SF1">
    <property type="entry name" value="MACROCIN O-METHYLTRANSFERASE"/>
    <property type="match status" value="1"/>
</dbReference>
<protein>
    <submittedName>
        <fullName evidence="1">Class I SAM-dependent methyltransferase</fullName>
    </submittedName>
</protein>
<dbReference type="PANTHER" id="PTHR40036">
    <property type="entry name" value="MACROCIN O-METHYLTRANSFERASE"/>
    <property type="match status" value="1"/>
</dbReference>
<proteinExistence type="predicted"/>
<keyword evidence="1" id="KW-0808">Transferase</keyword>
<comment type="caution">
    <text evidence="1">The sequence shown here is derived from an EMBL/GenBank/DDBJ whole genome shotgun (WGS) entry which is preliminary data.</text>
</comment>
<dbReference type="RefSeq" id="WP_155064221.1">
    <property type="nucleotide sequence ID" value="NZ_WMIF01000009.1"/>
</dbReference>
<organism evidence="1 2">
    <name type="scientific">Paracoccus limosus</name>
    <dbReference type="NCBI Taxonomy" id="913252"/>
    <lineage>
        <taxon>Bacteria</taxon>
        <taxon>Pseudomonadati</taxon>
        <taxon>Pseudomonadota</taxon>
        <taxon>Alphaproteobacteria</taxon>
        <taxon>Rhodobacterales</taxon>
        <taxon>Paracoccaceae</taxon>
        <taxon>Paracoccus</taxon>
    </lineage>
</organism>
<dbReference type="InterPro" id="IPR008884">
    <property type="entry name" value="TylF_MeTrfase"/>
</dbReference>
<reference evidence="1 2" key="1">
    <citation type="submission" date="2019-11" db="EMBL/GenBank/DDBJ databases">
        <authorList>
            <person name="Dong K."/>
        </authorList>
    </citation>
    <scope>NUCLEOTIDE SEQUENCE [LARGE SCALE GENOMIC DNA]</scope>
    <source>
        <strain evidence="1 2">JCM 17370</strain>
    </source>
</reference>
<dbReference type="GO" id="GO:0032259">
    <property type="term" value="P:methylation"/>
    <property type="evidence" value="ECO:0007669"/>
    <property type="project" value="UniProtKB-KW"/>
</dbReference>
<dbReference type="SUPFAM" id="SSF53335">
    <property type="entry name" value="S-adenosyl-L-methionine-dependent methyltransferases"/>
    <property type="match status" value="1"/>
</dbReference>
<name>A0A844H613_9RHOB</name>